<comment type="caution">
    <text evidence="3">The sequence shown here is derived from an EMBL/GenBank/DDBJ whole genome shotgun (WGS) entry which is preliminary data.</text>
</comment>
<dbReference type="Pfam" id="PF00092">
    <property type="entry name" value="VWA"/>
    <property type="match status" value="1"/>
</dbReference>
<dbReference type="InterPro" id="IPR052969">
    <property type="entry name" value="Thr-specific_kinase-like"/>
</dbReference>
<dbReference type="PANTHER" id="PTHR47763">
    <property type="entry name" value="ALPHA-PROTEIN KINASE VWKA"/>
    <property type="match status" value="1"/>
</dbReference>
<dbReference type="GO" id="GO:0004674">
    <property type="term" value="F:protein serine/threonine kinase activity"/>
    <property type="evidence" value="ECO:0007669"/>
    <property type="project" value="TreeGrafter"/>
</dbReference>
<dbReference type="InterPro" id="IPR036465">
    <property type="entry name" value="vWFA_dom_sf"/>
</dbReference>
<dbReference type="Proteomes" id="UP000239388">
    <property type="component" value="Unassembled WGS sequence"/>
</dbReference>
<dbReference type="Gene3D" id="3.40.50.410">
    <property type="entry name" value="von Willebrand factor, type A domain"/>
    <property type="match status" value="1"/>
</dbReference>
<proteinExistence type="predicted"/>
<sequence>MRSLGETCGAAGSSLGGVTTGKPGISASAGKESCEKVGNACRPGKILSEGKSTCAHRGAGKLRRSKKMNLRTKSGITLFRNRRSPAAAMKFTMTHEILASEFSTLFWQAFSKVFLMASFRCVRFSASKMALLAIIGVFCGASQIFAQSGAAAALDSIFNVRTAPDAKSMGIFQGSFLDAIRPESPGMQIAFLVDTTESMSDQLAGIREKIPQVVADLKRATNGKVEVAVVAFADSGQGQKPLVGLNDGFLADDAKFGKLVDNLQPQSGRPYFPEAVDLAVFKTIQELPWSEDEKMTRWLMVITDAPPYDSSFDEPKTQSKRWYETDALVNLANQRGISIHALLCESRAEEKAAFDASVDKTRNFLGQLTSRTGGLMLDLSFSQIKEKVASAAKRPRADFAYVGEITDQDIEKVREAAREKFGELKSLRVAVLPHVPWDAMTFYYEDPGVQFATQLRYSLGRLPGIKTISSRDIEAEFLRLKSGPVEKSQWPQALCLRLRADILIAGDLRVIRDSYDVQSMIYTPKADKPVAAIAASGTQDVLMASYLKAVAESHAGTDAMTLLAKAVNSEQASDLRQFWPGVLGQLDAKDKASLISAMDMVEKSLDILVEPALRIQDLETAFSLLDPLAADPKATAFTFALLASAHYNMAKTQEEIGQTEIAKANMQKAIGYLTKAFDDRRELNDRLLQAEIEADYSLLVRKDFPAAVRRYQAITQFSEASLLKMALRAHWMLAGIECGDWGAASSDDFKPSPALARQNLIEILAFWPESEEARVIHKYMRWNDNSGQTGTPYFPKEGDLLLTAN</sequence>
<protein>
    <recommendedName>
        <fullName evidence="2">VWFA domain-containing protein</fullName>
    </recommendedName>
</protein>
<keyword evidence="1" id="KW-0175">Coiled coil</keyword>
<dbReference type="PROSITE" id="PS50234">
    <property type="entry name" value="VWFA"/>
    <property type="match status" value="1"/>
</dbReference>
<dbReference type="SMART" id="SM00327">
    <property type="entry name" value="VWA"/>
    <property type="match status" value="1"/>
</dbReference>
<evidence type="ECO:0000259" key="2">
    <source>
        <dbReference type="PROSITE" id="PS50234"/>
    </source>
</evidence>
<dbReference type="CDD" id="cd00198">
    <property type="entry name" value="vWFA"/>
    <property type="match status" value="1"/>
</dbReference>
<accession>A0A2S8G8G4</accession>
<feature type="coiled-coil region" evidence="1">
    <location>
        <begin position="649"/>
        <end position="693"/>
    </location>
</feature>
<dbReference type="InterPro" id="IPR002035">
    <property type="entry name" value="VWF_A"/>
</dbReference>
<organism evidence="3 4">
    <name type="scientific">Blastopirellula marina</name>
    <dbReference type="NCBI Taxonomy" id="124"/>
    <lineage>
        <taxon>Bacteria</taxon>
        <taxon>Pseudomonadati</taxon>
        <taxon>Planctomycetota</taxon>
        <taxon>Planctomycetia</taxon>
        <taxon>Pirellulales</taxon>
        <taxon>Pirellulaceae</taxon>
        <taxon>Blastopirellula</taxon>
    </lineage>
</organism>
<dbReference type="PANTHER" id="PTHR47763:SF1">
    <property type="entry name" value="DUF659 DOMAIN-CONTAINING PROTEIN"/>
    <property type="match status" value="1"/>
</dbReference>
<dbReference type="SUPFAM" id="SSF53300">
    <property type="entry name" value="vWA-like"/>
    <property type="match status" value="1"/>
</dbReference>
<dbReference type="EMBL" id="PUIB01000008">
    <property type="protein sequence ID" value="PQO40738.1"/>
    <property type="molecule type" value="Genomic_DNA"/>
</dbReference>
<feature type="domain" description="VWFA" evidence="2">
    <location>
        <begin position="188"/>
        <end position="342"/>
    </location>
</feature>
<dbReference type="GO" id="GO:0005737">
    <property type="term" value="C:cytoplasm"/>
    <property type="evidence" value="ECO:0007669"/>
    <property type="project" value="TreeGrafter"/>
</dbReference>
<evidence type="ECO:0000313" key="3">
    <source>
        <dbReference type="EMBL" id="PQO40738.1"/>
    </source>
</evidence>
<reference evidence="3 4" key="1">
    <citation type="submission" date="2018-02" db="EMBL/GenBank/DDBJ databases">
        <title>Comparative genomes isolates from brazilian mangrove.</title>
        <authorList>
            <person name="Araujo J.E."/>
            <person name="Taketani R.G."/>
            <person name="Silva M.C.P."/>
            <person name="Loureco M.V."/>
            <person name="Andreote F.D."/>
        </authorList>
    </citation>
    <scope>NUCLEOTIDE SEQUENCE [LARGE SCALE GENOMIC DNA]</scope>
    <source>
        <strain evidence="3 4">NAP PRIS-MGV</strain>
    </source>
</reference>
<dbReference type="AlphaFoldDB" id="A0A2S8G8G4"/>
<evidence type="ECO:0000256" key="1">
    <source>
        <dbReference type="SAM" id="Coils"/>
    </source>
</evidence>
<gene>
    <name evidence="3" type="ORF">C5Y98_05445</name>
</gene>
<evidence type="ECO:0000313" key="4">
    <source>
        <dbReference type="Proteomes" id="UP000239388"/>
    </source>
</evidence>
<name>A0A2S8G8G4_9BACT</name>